<dbReference type="PANTHER" id="PTHR21139:SF2">
    <property type="entry name" value="TRIOSEPHOSPHATE ISOMERASE"/>
    <property type="match status" value="1"/>
</dbReference>
<dbReference type="InterPro" id="IPR013785">
    <property type="entry name" value="Aldolase_TIM"/>
</dbReference>
<dbReference type="Proteomes" id="UP001524587">
    <property type="component" value="Unassembled WGS sequence"/>
</dbReference>
<organism evidence="4 5">
    <name type="scientific">Endosaccharibacter trunci</name>
    <dbReference type="NCBI Taxonomy" id="2812733"/>
    <lineage>
        <taxon>Bacteria</taxon>
        <taxon>Pseudomonadati</taxon>
        <taxon>Pseudomonadota</taxon>
        <taxon>Alphaproteobacteria</taxon>
        <taxon>Acetobacterales</taxon>
        <taxon>Acetobacteraceae</taxon>
        <taxon>Endosaccharibacter</taxon>
    </lineage>
</organism>
<comment type="similarity">
    <text evidence="3">Belongs to the triosephosphate isomerase family.</text>
</comment>
<evidence type="ECO:0000313" key="5">
    <source>
        <dbReference type="Proteomes" id="UP001524587"/>
    </source>
</evidence>
<comment type="pathway">
    <text evidence="3">Carbohydrate biosynthesis; gluconeogenesis.</text>
</comment>
<sequence length="257" mass="27129">MQLEVPRRVVIGVSLKMYMGLAQTKSWMDALAGVAADALPDGVDLFVIPSFLSLRDSRDSLAGTPVMLGAQDVFWEDAGAFTGEISPTMLVEAGCRMVEIGHAERRRLFGETDEVVGRKTAAAIRAGLVPVLCIGEEARMEPAQAVDACMRQFRAATEGTDPAAPLLVAWEPVWAIGAAEPASPDFIRAVGAGLRAALGDRAATRLIYGGSAGPGLLRQLDGAVDGLFLGRFAHDIDNLRRVLAEAGECVSPFSHAG</sequence>
<comment type="caution">
    <text evidence="4">The sequence shown here is derived from an EMBL/GenBank/DDBJ whole genome shotgun (WGS) entry which is preliminary data.</text>
</comment>
<dbReference type="EMBL" id="JAMSKV010000004">
    <property type="protein sequence ID" value="MCQ8278055.1"/>
    <property type="molecule type" value="Genomic_DNA"/>
</dbReference>
<protein>
    <recommendedName>
        <fullName evidence="3">Triosephosphate isomerase</fullName>
        <ecNumber evidence="3">5.3.1.1</ecNumber>
    </recommendedName>
</protein>
<gene>
    <name evidence="4" type="ORF">NFI95_06295</name>
</gene>
<dbReference type="SUPFAM" id="SSF51351">
    <property type="entry name" value="Triosephosphate isomerase (TIM)"/>
    <property type="match status" value="1"/>
</dbReference>
<accession>A0ABT1W6L8</accession>
<keyword evidence="5" id="KW-1185">Reference proteome</keyword>
<keyword evidence="3" id="KW-0312">Gluconeogenesis</keyword>
<dbReference type="InterPro" id="IPR000652">
    <property type="entry name" value="Triosephosphate_isomerase"/>
</dbReference>
<comment type="subcellular location">
    <subcellularLocation>
        <location evidence="3">Cytoplasm</location>
    </subcellularLocation>
</comment>
<dbReference type="InterPro" id="IPR035990">
    <property type="entry name" value="TIM_sf"/>
</dbReference>
<comment type="subunit">
    <text evidence="3">Homodimer.</text>
</comment>
<evidence type="ECO:0000256" key="1">
    <source>
        <dbReference type="ARBA" id="ARBA00000148"/>
    </source>
</evidence>
<keyword evidence="3" id="KW-0963">Cytoplasm</keyword>
<dbReference type="GO" id="GO:0016853">
    <property type="term" value="F:isomerase activity"/>
    <property type="evidence" value="ECO:0007669"/>
    <property type="project" value="UniProtKB-KW"/>
</dbReference>
<dbReference type="Gene3D" id="3.20.20.70">
    <property type="entry name" value="Aldolase class I"/>
    <property type="match status" value="1"/>
</dbReference>
<reference evidence="4 5" key="1">
    <citation type="submission" date="2022-06" db="EMBL/GenBank/DDBJ databases">
        <title>Endosaccharibacter gen. nov., sp. nov., endophytic bacteria isolated from sugarcane.</title>
        <authorList>
            <person name="Pitiwittayakul N."/>
            <person name="Yukphan P."/>
            <person name="Charoenyingcharoen P."/>
            <person name="Tanasupawat S."/>
        </authorList>
    </citation>
    <scope>NUCLEOTIDE SEQUENCE [LARGE SCALE GENOMIC DNA]</scope>
    <source>
        <strain evidence="4 5">KSS8</strain>
    </source>
</reference>
<keyword evidence="3" id="KW-0324">Glycolysis</keyword>
<comment type="pathway">
    <text evidence="3">Carbohydrate degradation; glycolysis; D-glyceraldehyde 3-phosphate from glycerone phosphate: step 1/1.</text>
</comment>
<comment type="catalytic activity">
    <reaction evidence="3">
        <text>D-glyceraldehyde 3-phosphate = dihydroxyacetone phosphate</text>
        <dbReference type="Rhea" id="RHEA:18585"/>
        <dbReference type="ChEBI" id="CHEBI:57642"/>
        <dbReference type="ChEBI" id="CHEBI:59776"/>
        <dbReference type="EC" id="5.3.1.1"/>
    </reaction>
</comment>
<evidence type="ECO:0000256" key="3">
    <source>
        <dbReference type="RuleBase" id="RU363013"/>
    </source>
</evidence>
<name>A0ABT1W6L8_9PROT</name>
<dbReference type="CDD" id="cd00311">
    <property type="entry name" value="TIM"/>
    <property type="match status" value="1"/>
</dbReference>
<proteinExistence type="inferred from homology"/>
<keyword evidence="2 3" id="KW-0413">Isomerase</keyword>
<comment type="catalytic activity">
    <reaction evidence="1">
        <text>L-erythrulose 1-phosphate = D-erythrulose 4-phosphate</text>
        <dbReference type="Rhea" id="RHEA:49588"/>
        <dbReference type="ChEBI" id="CHEBI:58002"/>
        <dbReference type="ChEBI" id="CHEBI:90796"/>
        <dbReference type="EC" id="5.3.1.33"/>
    </reaction>
</comment>
<dbReference type="RefSeq" id="WP_422863518.1">
    <property type="nucleotide sequence ID" value="NZ_JAMSKV010000004.1"/>
</dbReference>
<dbReference type="EC" id="5.3.1.1" evidence="3"/>
<evidence type="ECO:0000256" key="2">
    <source>
        <dbReference type="ARBA" id="ARBA00023235"/>
    </source>
</evidence>
<dbReference type="Pfam" id="PF00121">
    <property type="entry name" value="TIM"/>
    <property type="match status" value="1"/>
</dbReference>
<dbReference type="PROSITE" id="PS51440">
    <property type="entry name" value="TIM_2"/>
    <property type="match status" value="1"/>
</dbReference>
<evidence type="ECO:0000313" key="4">
    <source>
        <dbReference type="EMBL" id="MCQ8278055.1"/>
    </source>
</evidence>
<dbReference type="PANTHER" id="PTHR21139">
    <property type="entry name" value="TRIOSEPHOSPHATE ISOMERASE"/>
    <property type="match status" value="1"/>
</dbReference>